<proteinExistence type="predicted"/>
<evidence type="ECO:0000313" key="2">
    <source>
        <dbReference type="Proteomes" id="UP000183047"/>
    </source>
</evidence>
<dbReference type="Proteomes" id="UP000183047">
    <property type="component" value="Unassembled WGS sequence"/>
</dbReference>
<dbReference type="InterPro" id="IPR015943">
    <property type="entry name" value="WD40/YVTN_repeat-like_dom_sf"/>
</dbReference>
<dbReference type="RefSeq" id="WP_074461482.1">
    <property type="nucleotide sequence ID" value="NZ_FMUR01000004.1"/>
</dbReference>
<keyword evidence="2" id="KW-1185">Reference proteome</keyword>
<dbReference type="Gene3D" id="2.130.10.10">
    <property type="entry name" value="YVTN repeat-like/Quinoprotein amine dehydrogenase"/>
    <property type="match status" value="1"/>
</dbReference>
<dbReference type="AlphaFoldDB" id="A0A1G5BHX4"/>
<dbReference type="EMBL" id="FMUR01000004">
    <property type="protein sequence ID" value="SCX89783.1"/>
    <property type="molecule type" value="Genomic_DNA"/>
</dbReference>
<evidence type="ECO:0000313" key="1">
    <source>
        <dbReference type="EMBL" id="SCX89783.1"/>
    </source>
</evidence>
<organism evidence="1 2">
    <name type="scientific">Butyrivibrio hungatei</name>
    <dbReference type="NCBI Taxonomy" id="185008"/>
    <lineage>
        <taxon>Bacteria</taxon>
        <taxon>Bacillati</taxon>
        <taxon>Bacillota</taxon>
        <taxon>Clostridia</taxon>
        <taxon>Lachnospirales</taxon>
        <taxon>Lachnospiraceae</taxon>
        <taxon>Butyrivibrio</taxon>
    </lineage>
</organism>
<sequence>MRNRELKRIACCIIVFALGVTSFLGCGNKNSSSVGDSAVSKSGEVDKEHVFKQKDLEGIIADGEDIVSADYVNGKIMLAANSKDGKGRCISFNPDGTQLQAFDTGCDITACAFDGEGNAYLQCLDKSSGEDKVFLGKFDPTGKELFKADVSEEFSGNSEISGLAWSEKYGLISCTPNGVQTYDEKNGFGMLVDKKAIDDYAIIYSFIMLANDRILMIYHVGTSESNVIIDLEKKSADESLNGISDTEEYSFFTDADGNLFAVWSDGVYKYDPGSGEMAKLLDFRASNIDSATKYVGGIKRQAVALNDTDFVIDLPVGSGDDSSLLRFTKENPADISEKTAITLGTMFLEPNVQSEIMKFNRSNDKYEIKVIDYSELYPGDGLEEAKKQLDMDIISGKAPDIINIDGNVKKYVDKGIFLDLTPEFDKGGALEGIELLPNIAEMMKYDGKMYTFMPSFKVATCAVRAKFAKGKGSLTYKELDDLIKSNGTDYEKAFGSNHDKSYGNLLMPHYADKCIDWNEKKCDFKNPEFIEFLNFINKFPDKVSGHSNLAEIDKSYAEDKGIYYRELFSNLNEYARLKQLVFNDDIELVGYPNNSRENIASIYGELYAVNSNTAHKDIVLEFVKNLILSEKDDSYSGFSTVKQKFEEELQEATKEKSDDDESAQLWDQINHVMVKMKPLSQEEVSKFYDYTVSINSLDCMNNEITNIIAEEASAFYCGQKTAEEVADIIQNRVTVYINENS</sequence>
<dbReference type="Gene3D" id="3.40.190.10">
    <property type="entry name" value="Periplasmic binding protein-like II"/>
    <property type="match status" value="1"/>
</dbReference>
<dbReference type="SUPFAM" id="SSF53850">
    <property type="entry name" value="Periplasmic binding protein-like II"/>
    <property type="match status" value="1"/>
</dbReference>
<name>A0A1G5BHX4_9FIRM</name>
<dbReference type="PROSITE" id="PS51257">
    <property type="entry name" value="PROKAR_LIPOPROTEIN"/>
    <property type="match status" value="1"/>
</dbReference>
<accession>A0A1G5BHX4</accession>
<reference evidence="2" key="1">
    <citation type="submission" date="2016-10" db="EMBL/GenBank/DDBJ databases">
        <authorList>
            <person name="Varghese N."/>
            <person name="Submissions S."/>
        </authorList>
    </citation>
    <scope>NUCLEOTIDE SEQUENCE [LARGE SCALE GENOMIC DNA]</scope>
    <source>
        <strain evidence="2">XBD2006</strain>
    </source>
</reference>
<dbReference type="SUPFAM" id="SSF63829">
    <property type="entry name" value="Calcium-dependent phosphotriesterase"/>
    <property type="match status" value="1"/>
</dbReference>
<dbReference type="OrthoDB" id="1992941at2"/>
<protein>
    <submittedName>
        <fullName evidence="1">ABC-type glycerol-3-phosphate transport system, substrate-binding protein</fullName>
    </submittedName>
</protein>
<gene>
    <name evidence="1" type="ORF">SAMN02910451_00749</name>
</gene>